<protein>
    <submittedName>
        <fullName evidence="1">Uncharacterized protein</fullName>
    </submittedName>
</protein>
<name>A0ACB8U9X4_9APHY</name>
<dbReference type="EMBL" id="MU274906">
    <property type="protein sequence ID" value="KAI0090909.1"/>
    <property type="molecule type" value="Genomic_DNA"/>
</dbReference>
<dbReference type="Proteomes" id="UP001055072">
    <property type="component" value="Unassembled WGS sequence"/>
</dbReference>
<accession>A0ACB8U9X4</accession>
<evidence type="ECO:0000313" key="1">
    <source>
        <dbReference type="EMBL" id="KAI0090909.1"/>
    </source>
</evidence>
<keyword evidence="2" id="KW-1185">Reference proteome</keyword>
<evidence type="ECO:0000313" key="2">
    <source>
        <dbReference type="Proteomes" id="UP001055072"/>
    </source>
</evidence>
<organism evidence="1 2">
    <name type="scientific">Irpex rosettiformis</name>
    <dbReference type="NCBI Taxonomy" id="378272"/>
    <lineage>
        <taxon>Eukaryota</taxon>
        <taxon>Fungi</taxon>
        <taxon>Dikarya</taxon>
        <taxon>Basidiomycota</taxon>
        <taxon>Agaricomycotina</taxon>
        <taxon>Agaricomycetes</taxon>
        <taxon>Polyporales</taxon>
        <taxon>Irpicaceae</taxon>
        <taxon>Irpex</taxon>
    </lineage>
</organism>
<sequence>MKECLQNNALARISFPKVPLYSSDDDSDDSFFLDEAAREETMDEALFSMKKLSVVGPSVEGDEDSMEWIGSVPQVELLPCDDSESADDAIDAILPLDLVTRSPIKFQLPPRRMLARVPRFCHSIEMEEQLRGHRERCVESCYAANNRTFGKNAGDDEEFFI</sequence>
<reference evidence="1" key="1">
    <citation type="journal article" date="2021" name="Environ. Microbiol.">
        <title>Gene family expansions and transcriptome signatures uncover fungal adaptations to wood decay.</title>
        <authorList>
            <person name="Hage H."/>
            <person name="Miyauchi S."/>
            <person name="Viragh M."/>
            <person name="Drula E."/>
            <person name="Min B."/>
            <person name="Chaduli D."/>
            <person name="Navarro D."/>
            <person name="Favel A."/>
            <person name="Norest M."/>
            <person name="Lesage-Meessen L."/>
            <person name="Balint B."/>
            <person name="Merenyi Z."/>
            <person name="de Eugenio L."/>
            <person name="Morin E."/>
            <person name="Martinez A.T."/>
            <person name="Baldrian P."/>
            <person name="Stursova M."/>
            <person name="Martinez M.J."/>
            <person name="Novotny C."/>
            <person name="Magnuson J.K."/>
            <person name="Spatafora J.W."/>
            <person name="Maurice S."/>
            <person name="Pangilinan J."/>
            <person name="Andreopoulos W."/>
            <person name="LaButti K."/>
            <person name="Hundley H."/>
            <person name="Na H."/>
            <person name="Kuo A."/>
            <person name="Barry K."/>
            <person name="Lipzen A."/>
            <person name="Henrissat B."/>
            <person name="Riley R."/>
            <person name="Ahrendt S."/>
            <person name="Nagy L.G."/>
            <person name="Grigoriev I.V."/>
            <person name="Martin F."/>
            <person name="Rosso M.N."/>
        </authorList>
    </citation>
    <scope>NUCLEOTIDE SEQUENCE</scope>
    <source>
        <strain evidence="1">CBS 384.51</strain>
    </source>
</reference>
<comment type="caution">
    <text evidence="1">The sequence shown here is derived from an EMBL/GenBank/DDBJ whole genome shotgun (WGS) entry which is preliminary data.</text>
</comment>
<proteinExistence type="predicted"/>
<gene>
    <name evidence="1" type="ORF">BDY19DRAFT_932368</name>
</gene>